<evidence type="ECO:0000256" key="4">
    <source>
        <dbReference type="ARBA" id="ARBA00023125"/>
    </source>
</evidence>
<dbReference type="InterPro" id="IPR036388">
    <property type="entry name" value="WH-like_DNA-bd_sf"/>
</dbReference>
<feature type="domain" description="OmpR/PhoB-type" evidence="9">
    <location>
        <begin position="127"/>
        <end position="222"/>
    </location>
</feature>
<dbReference type="InterPro" id="IPR039420">
    <property type="entry name" value="WalR-like"/>
</dbReference>
<dbReference type="PROSITE" id="PS51755">
    <property type="entry name" value="OMPR_PHOB"/>
    <property type="match status" value="1"/>
</dbReference>
<dbReference type="PANTHER" id="PTHR48111">
    <property type="entry name" value="REGULATOR OF RPOS"/>
    <property type="match status" value="1"/>
</dbReference>
<dbReference type="GO" id="GO:0005829">
    <property type="term" value="C:cytosol"/>
    <property type="evidence" value="ECO:0007669"/>
    <property type="project" value="TreeGrafter"/>
</dbReference>
<dbReference type="PROSITE" id="PS50110">
    <property type="entry name" value="RESPONSE_REGULATORY"/>
    <property type="match status" value="1"/>
</dbReference>
<organism evidence="10">
    <name type="scientific">uncultured Sulfurovum sp</name>
    <dbReference type="NCBI Taxonomy" id="269237"/>
    <lineage>
        <taxon>Bacteria</taxon>
        <taxon>Pseudomonadati</taxon>
        <taxon>Campylobacterota</taxon>
        <taxon>Epsilonproteobacteria</taxon>
        <taxon>Campylobacterales</taxon>
        <taxon>Sulfurovaceae</taxon>
        <taxon>Sulfurovum</taxon>
        <taxon>environmental samples</taxon>
    </lineage>
</organism>
<feature type="DNA-binding region" description="OmpR/PhoB-type" evidence="7">
    <location>
        <begin position="127"/>
        <end position="222"/>
    </location>
</feature>
<dbReference type="GO" id="GO:0032993">
    <property type="term" value="C:protein-DNA complex"/>
    <property type="evidence" value="ECO:0007669"/>
    <property type="project" value="TreeGrafter"/>
</dbReference>
<dbReference type="Gene3D" id="1.10.10.10">
    <property type="entry name" value="Winged helix-like DNA-binding domain superfamily/Winged helix DNA-binding domain"/>
    <property type="match status" value="1"/>
</dbReference>
<reference evidence="10" key="1">
    <citation type="submission" date="2020-01" db="EMBL/GenBank/DDBJ databases">
        <authorList>
            <person name="Meier V. D."/>
            <person name="Meier V D."/>
        </authorList>
    </citation>
    <scope>NUCLEOTIDE SEQUENCE</scope>
    <source>
        <strain evidence="10">HLG_WM_MAG_01</strain>
    </source>
</reference>
<evidence type="ECO:0000256" key="1">
    <source>
        <dbReference type="ARBA" id="ARBA00022553"/>
    </source>
</evidence>
<dbReference type="CDD" id="cd17534">
    <property type="entry name" value="REC_DC-like"/>
    <property type="match status" value="1"/>
</dbReference>
<dbReference type="InterPro" id="IPR001867">
    <property type="entry name" value="OmpR/PhoB-type_DNA-bd"/>
</dbReference>
<protein>
    <submittedName>
        <fullName evidence="10">DNA-binding response regulator</fullName>
    </submittedName>
</protein>
<keyword evidence="5" id="KW-0804">Transcription</keyword>
<dbReference type="Gene3D" id="3.40.50.2300">
    <property type="match status" value="1"/>
</dbReference>
<feature type="modified residue" description="4-aspartylphosphate" evidence="6">
    <location>
        <position position="55"/>
    </location>
</feature>
<evidence type="ECO:0000256" key="2">
    <source>
        <dbReference type="ARBA" id="ARBA00023012"/>
    </source>
</evidence>
<dbReference type="SMART" id="SM00448">
    <property type="entry name" value="REC"/>
    <property type="match status" value="1"/>
</dbReference>
<dbReference type="SUPFAM" id="SSF52172">
    <property type="entry name" value="CheY-like"/>
    <property type="match status" value="1"/>
</dbReference>
<name>A0A6S6T3B6_9BACT</name>
<dbReference type="CDD" id="cd00383">
    <property type="entry name" value="trans_reg_C"/>
    <property type="match status" value="1"/>
</dbReference>
<gene>
    <name evidence="10" type="ORF">HELGO_WM15</name>
</gene>
<evidence type="ECO:0000259" key="9">
    <source>
        <dbReference type="PROSITE" id="PS51755"/>
    </source>
</evidence>
<dbReference type="InterPro" id="IPR011006">
    <property type="entry name" value="CheY-like_superfamily"/>
</dbReference>
<accession>A0A6S6T3B6</accession>
<evidence type="ECO:0000259" key="8">
    <source>
        <dbReference type="PROSITE" id="PS50110"/>
    </source>
</evidence>
<dbReference type="GO" id="GO:0000976">
    <property type="term" value="F:transcription cis-regulatory region binding"/>
    <property type="evidence" value="ECO:0007669"/>
    <property type="project" value="TreeGrafter"/>
</dbReference>
<feature type="domain" description="Response regulatory" evidence="8">
    <location>
        <begin position="5"/>
        <end position="120"/>
    </location>
</feature>
<evidence type="ECO:0000256" key="7">
    <source>
        <dbReference type="PROSITE-ProRule" id="PRU01091"/>
    </source>
</evidence>
<keyword evidence="4 7" id="KW-0238">DNA-binding</keyword>
<keyword evidence="3" id="KW-0805">Transcription regulation</keyword>
<dbReference type="AlphaFoldDB" id="A0A6S6T3B6"/>
<evidence type="ECO:0000313" key="10">
    <source>
        <dbReference type="EMBL" id="CAA6809970.1"/>
    </source>
</evidence>
<dbReference type="SMART" id="SM00862">
    <property type="entry name" value="Trans_reg_C"/>
    <property type="match status" value="1"/>
</dbReference>
<proteinExistence type="predicted"/>
<evidence type="ECO:0000256" key="6">
    <source>
        <dbReference type="PROSITE-ProRule" id="PRU00169"/>
    </source>
</evidence>
<dbReference type="Pfam" id="PF00072">
    <property type="entry name" value="Response_reg"/>
    <property type="match status" value="1"/>
</dbReference>
<dbReference type="EMBL" id="CACVAS010000058">
    <property type="protein sequence ID" value="CAA6809970.1"/>
    <property type="molecule type" value="Genomic_DNA"/>
</dbReference>
<sequence>MDKEQVLIVEDMAITAMYIKNSLIKMGYSVTSIVSNYNDALNSIKQNTPDLILIDINLKGKKDGIELAEAIQSNNLIPFIYLTSDHSDGTIERAAKTNPSAYLSKPIRHEEIKSNVHIALKQSLPKNKIQDLGQGYTYDLVTKNIYRDDIPISLSPKERQLLDILVRSTNSLVPMNILEEHIWGSFVTGAENSLRNLVYRLKKKLPNLTIKTMKSIGYKLILNR</sequence>
<evidence type="ECO:0000256" key="3">
    <source>
        <dbReference type="ARBA" id="ARBA00023015"/>
    </source>
</evidence>
<dbReference type="GO" id="GO:0000156">
    <property type="term" value="F:phosphorelay response regulator activity"/>
    <property type="evidence" value="ECO:0007669"/>
    <property type="project" value="TreeGrafter"/>
</dbReference>
<keyword evidence="2" id="KW-0902">Two-component regulatory system</keyword>
<dbReference type="GO" id="GO:0006355">
    <property type="term" value="P:regulation of DNA-templated transcription"/>
    <property type="evidence" value="ECO:0007669"/>
    <property type="project" value="InterPro"/>
</dbReference>
<dbReference type="PANTHER" id="PTHR48111:SF1">
    <property type="entry name" value="TWO-COMPONENT RESPONSE REGULATOR ORR33"/>
    <property type="match status" value="1"/>
</dbReference>
<keyword evidence="1 6" id="KW-0597">Phosphoprotein</keyword>
<dbReference type="InterPro" id="IPR001789">
    <property type="entry name" value="Sig_transdc_resp-reg_receiver"/>
</dbReference>
<dbReference type="Pfam" id="PF00486">
    <property type="entry name" value="Trans_reg_C"/>
    <property type="match status" value="1"/>
</dbReference>
<evidence type="ECO:0000256" key="5">
    <source>
        <dbReference type="ARBA" id="ARBA00023163"/>
    </source>
</evidence>